<accession>A0A252CGH8</accession>
<sequence length="198" mass="24266">MYFNSSSIEDVEKLIKQINLIHEKYSTDYFETGIVKKYNLKKTLSTVPQNHILNYRLNLHESINDYMIYGDFRGLDFRYRVKTTEAILNKIQRFKERTEKYPVHKWMNDIFGARIILSSEEFKKLEESLDFWTNEFHLKSSYEKRTASYHGYHIYFQNEKNYFFPWELQIWDEKDVKNNIESHIKYKRSFSNLYSEQI</sequence>
<dbReference type="Pfam" id="PF04607">
    <property type="entry name" value="RelA_SpoT"/>
    <property type="match status" value="1"/>
</dbReference>
<evidence type="ECO:0000313" key="4">
    <source>
        <dbReference type="Proteomes" id="UP000194606"/>
    </source>
</evidence>
<dbReference type="AlphaFoldDB" id="A0A252CGH8"/>
<evidence type="ECO:0000259" key="2">
    <source>
        <dbReference type="Pfam" id="PF04607"/>
    </source>
</evidence>
<dbReference type="InterPro" id="IPR043519">
    <property type="entry name" value="NT_sf"/>
</dbReference>
<organism evidence="3 4">
    <name type="scientific">Lactococcus petauri</name>
    <dbReference type="NCBI Taxonomy" id="1940789"/>
    <lineage>
        <taxon>Bacteria</taxon>
        <taxon>Bacillati</taxon>
        <taxon>Bacillota</taxon>
        <taxon>Bacilli</taxon>
        <taxon>Lactobacillales</taxon>
        <taxon>Streptococcaceae</taxon>
        <taxon>Lactococcus</taxon>
    </lineage>
</organism>
<keyword evidence="3" id="KW-0808">Transferase</keyword>
<dbReference type="SUPFAM" id="SSF81301">
    <property type="entry name" value="Nucleotidyltransferase"/>
    <property type="match status" value="1"/>
</dbReference>
<evidence type="ECO:0000313" key="3">
    <source>
        <dbReference type="EMBL" id="OUK05647.1"/>
    </source>
</evidence>
<comment type="caution">
    <text evidence="3">The sequence shown here is derived from an EMBL/GenBank/DDBJ whole genome shotgun (WGS) entry which is preliminary data.</text>
</comment>
<dbReference type="GO" id="GO:0016301">
    <property type="term" value="F:kinase activity"/>
    <property type="evidence" value="ECO:0007669"/>
    <property type="project" value="UniProtKB-KW"/>
</dbReference>
<evidence type="ECO:0000256" key="1">
    <source>
        <dbReference type="ARBA" id="ARBA00004976"/>
    </source>
</evidence>
<dbReference type="EMBL" id="MUIZ01000001">
    <property type="protein sequence ID" value="OUK05647.1"/>
    <property type="molecule type" value="Genomic_DNA"/>
</dbReference>
<dbReference type="GO" id="GO:0015970">
    <property type="term" value="P:guanosine tetraphosphate biosynthetic process"/>
    <property type="evidence" value="ECO:0007669"/>
    <property type="project" value="UniProtKB-UniPathway"/>
</dbReference>
<dbReference type="UniPathway" id="UPA00908">
    <property type="reaction ID" value="UER00884"/>
</dbReference>
<dbReference type="Proteomes" id="UP000194606">
    <property type="component" value="Unassembled WGS sequence"/>
</dbReference>
<name>A0A252CGH8_9LACT</name>
<proteinExistence type="predicted"/>
<protein>
    <submittedName>
        <fullName evidence="3">GTP pyrophosphokinase</fullName>
    </submittedName>
</protein>
<reference evidence="3 4" key="1">
    <citation type="submission" date="2017-02" db="EMBL/GenBank/DDBJ databases">
        <authorList>
            <person name="Peterson S.W."/>
        </authorList>
    </citation>
    <scope>NUCLEOTIDE SEQUENCE [LARGE SCALE GENOMIC DNA]</scope>
    <source>
        <strain evidence="3">159469</strain>
    </source>
</reference>
<gene>
    <name evidence="3" type="ORF">BZZ03_00365</name>
</gene>
<dbReference type="Gene3D" id="3.30.460.10">
    <property type="entry name" value="Beta Polymerase, domain 2"/>
    <property type="match status" value="1"/>
</dbReference>
<comment type="pathway">
    <text evidence="1">Purine metabolism; ppGpp biosynthesis; ppGpp from GTP: step 1/2.</text>
</comment>
<dbReference type="InterPro" id="IPR007685">
    <property type="entry name" value="RelA_SpoT"/>
</dbReference>
<keyword evidence="3" id="KW-0418">Kinase</keyword>
<feature type="domain" description="RelA/SpoT" evidence="2">
    <location>
        <begin position="80"/>
        <end position="188"/>
    </location>
</feature>